<dbReference type="InterPro" id="IPR000519">
    <property type="entry name" value="P_trefoil_dom"/>
</dbReference>
<dbReference type="SMART" id="SM00018">
    <property type="entry name" value="PD"/>
    <property type="match status" value="1"/>
</dbReference>
<comment type="caution">
    <text evidence="15">The sequence shown here is derived from an EMBL/GenBank/DDBJ whole genome shotgun (WGS) entry which is preliminary data.</text>
</comment>
<evidence type="ECO:0000256" key="5">
    <source>
        <dbReference type="ARBA" id="ARBA00022692"/>
    </source>
</evidence>
<dbReference type="Pfam" id="PF00100">
    <property type="entry name" value="Zona_pellucida"/>
    <property type="match status" value="1"/>
</dbReference>
<keyword evidence="7" id="KW-0472">Membrane</keyword>
<keyword evidence="8 11" id="KW-1015">Disulfide bond</keyword>
<feature type="compositionally biased region" description="Polar residues" evidence="12">
    <location>
        <begin position="451"/>
        <end position="472"/>
    </location>
</feature>
<evidence type="ECO:0000259" key="13">
    <source>
        <dbReference type="PROSITE" id="PS51034"/>
    </source>
</evidence>
<dbReference type="Pfam" id="PF00088">
    <property type="entry name" value="Trefoil"/>
    <property type="match status" value="1"/>
</dbReference>
<feature type="region of interest" description="Disordered" evidence="12">
    <location>
        <begin position="446"/>
        <end position="472"/>
    </location>
</feature>
<keyword evidence="16" id="KW-1185">Reference proteome</keyword>
<keyword evidence="2" id="KW-1003">Cell membrane</keyword>
<reference evidence="15 16" key="1">
    <citation type="submission" date="2023-09" db="EMBL/GenBank/DDBJ databases">
        <authorList>
            <person name="Wang M."/>
        </authorList>
    </citation>
    <scope>NUCLEOTIDE SEQUENCE [LARGE SCALE GENOMIC DNA]</scope>
    <source>
        <strain evidence="15">GT-2023</strain>
        <tissue evidence="15">Liver</tissue>
    </source>
</reference>
<organism evidence="15 16">
    <name type="scientific">Cirrhinus molitorella</name>
    <name type="common">mud carp</name>
    <dbReference type="NCBI Taxonomy" id="172907"/>
    <lineage>
        <taxon>Eukaryota</taxon>
        <taxon>Metazoa</taxon>
        <taxon>Chordata</taxon>
        <taxon>Craniata</taxon>
        <taxon>Vertebrata</taxon>
        <taxon>Euteleostomi</taxon>
        <taxon>Actinopterygii</taxon>
        <taxon>Neopterygii</taxon>
        <taxon>Teleostei</taxon>
        <taxon>Ostariophysi</taxon>
        <taxon>Cypriniformes</taxon>
        <taxon>Cyprinidae</taxon>
        <taxon>Labeoninae</taxon>
        <taxon>Labeonini</taxon>
        <taxon>Cirrhinus</taxon>
    </lineage>
</organism>
<proteinExistence type="predicted"/>
<evidence type="ECO:0000256" key="9">
    <source>
        <dbReference type="ARBA" id="ARBA00023279"/>
    </source>
</evidence>
<evidence type="ECO:0000259" key="14">
    <source>
        <dbReference type="PROSITE" id="PS51448"/>
    </source>
</evidence>
<evidence type="ECO:0000256" key="12">
    <source>
        <dbReference type="SAM" id="MobiDB-lite"/>
    </source>
</evidence>
<protein>
    <recommendedName>
        <fullName evidence="17">ZP domain-containing protein</fullName>
    </recommendedName>
</protein>
<dbReference type="PANTHER" id="PTHR23343:SF117">
    <property type="entry name" value="ZONA PELLUCIDA SPERM-BINDING PROTEIN 4-LIKE ISOFORM X1"/>
    <property type="match status" value="1"/>
</dbReference>
<evidence type="ECO:0000256" key="8">
    <source>
        <dbReference type="ARBA" id="ARBA00023157"/>
    </source>
</evidence>
<dbReference type="CDD" id="cd00111">
    <property type="entry name" value="Trefoil"/>
    <property type="match status" value="1"/>
</dbReference>
<evidence type="ECO:0000256" key="11">
    <source>
        <dbReference type="PROSITE-ProRule" id="PRU00779"/>
    </source>
</evidence>
<dbReference type="InterPro" id="IPR044913">
    <property type="entry name" value="P_trefoil_dom_sf"/>
</dbReference>
<feature type="disulfide bond" evidence="11">
    <location>
        <begin position="1453"/>
        <end position="1468"/>
    </location>
</feature>
<comment type="subcellular location">
    <subcellularLocation>
        <location evidence="1">Cell membrane</location>
        <topology evidence="1">Single-pass type I membrane protein</topology>
    </subcellularLocation>
    <subcellularLocation>
        <location evidence="10">Zona pellucida</location>
    </subcellularLocation>
</comment>
<evidence type="ECO:0008006" key="17">
    <source>
        <dbReference type="Google" id="ProtNLM"/>
    </source>
</evidence>
<comment type="caution">
    <text evidence="11">Lacks conserved residue(s) required for the propagation of feature annotation.</text>
</comment>
<dbReference type="Gene3D" id="4.10.110.10">
    <property type="entry name" value="Spasmolytic Protein, domain 1"/>
    <property type="match status" value="1"/>
</dbReference>
<keyword evidence="3" id="KW-0964">Secreted</keyword>
<dbReference type="PROSITE" id="PS51448">
    <property type="entry name" value="P_TREFOIL_2"/>
    <property type="match status" value="1"/>
</dbReference>
<name>A0ABR3NYH8_9TELE</name>
<evidence type="ECO:0000313" key="16">
    <source>
        <dbReference type="Proteomes" id="UP001558613"/>
    </source>
</evidence>
<dbReference type="Gene3D" id="2.60.40.4100">
    <property type="entry name" value="Zona pellucida, ZP-C domain"/>
    <property type="match status" value="1"/>
</dbReference>
<dbReference type="InterPro" id="IPR001507">
    <property type="entry name" value="ZP_dom"/>
</dbReference>
<dbReference type="EMBL" id="JAYMGO010000001">
    <property type="protein sequence ID" value="KAL1281964.1"/>
    <property type="molecule type" value="Genomic_DNA"/>
</dbReference>
<dbReference type="InterPro" id="IPR042235">
    <property type="entry name" value="ZP-C_dom"/>
</dbReference>
<dbReference type="Gene3D" id="2.60.40.3210">
    <property type="entry name" value="Zona pellucida, ZP-N domain"/>
    <property type="match status" value="1"/>
</dbReference>
<keyword evidence="9" id="KW-0278">Fertilization</keyword>
<dbReference type="SUPFAM" id="SSF57492">
    <property type="entry name" value="Trefoil"/>
    <property type="match status" value="1"/>
</dbReference>
<feature type="region of interest" description="Disordered" evidence="12">
    <location>
        <begin position="625"/>
        <end position="716"/>
    </location>
</feature>
<keyword evidence="4" id="KW-0165">Cleavage on pair of basic residues</keyword>
<evidence type="ECO:0000256" key="6">
    <source>
        <dbReference type="ARBA" id="ARBA00022989"/>
    </source>
</evidence>
<keyword evidence="5" id="KW-0812">Transmembrane</keyword>
<keyword evidence="6" id="KW-1133">Transmembrane helix</keyword>
<dbReference type="PANTHER" id="PTHR23343">
    <property type="entry name" value="ZONA PELLUCIDA SPERM-BINDING PROTEIN"/>
    <property type="match status" value="1"/>
</dbReference>
<dbReference type="SMART" id="SM00241">
    <property type="entry name" value="ZP"/>
    <property type="match status" value="1"/>
</dbReference>
<feature type="disulfide bond" evidence="11">
    <location>
        <begin position="1443"/>
        <end position="1469"/>
    </location>
</feature>
<evidence type="ECO:0000313" key="15">
    <source>
        <dbReference type="EMBL" id="KAL1281964.1"/>
    </source>
</evidence>
<gene>
    <name evidence="15" type="ORF">QQF64_000767</name>
</gene>
<feature type="compositionally biased region" description="Polar residues" evidence="12">
    <location>
        <begin position="627"/>
        <end position="636"/>
    </location>
</feature>
<feature type="region of interest" description="Disordered" evidence="12">
    <location>
        <begin position="266"/>
        <end position="304"/>
    </location>
</feature>
<feature type="domain" description="ZP" evidence="13">
    <location>
        <begin position="1483"/>
        <end position="1751"/>
    </location>
</feature>
<evidence type="ECO:0000256" key="10">
    <source>
        <dbReference type="ARBA" id="ARBA00024183"/>
    </source>
</evidence>
<evidence type="ECO:0000256" key="2">
    <source>
        <dbReference type="ARBA" id="ARBA00022475"/>
    </source>
</evidence>
<dbReference type="InterPro" id="IPR051148">
    <property type="entry name" value="Zona_Pellucida_Domain_gp"/>
</dbReference>
<sequence>MMRRYFAEVDDESSKAAHGDLLHLGQLAAFCGVSIKTTNTDVRLLFNYGSCYVKQEASSHFVFHFILGMRSPTEYVLSLSWYGTDLDLTCPVSVTPPSILCKNNAMELTVVGDGTADELSVALNGEWAPLLYVATQCWHRELSNQGDLTFLVPFTSCGVNFRDGRFILDLRSKDKMIPLSCPYDPVPGLSVTNQPLPQMEPSVYHKPPTGFPTKSILSQIVKEGHGFPVEQPARNQHPRSDLLPKLPSLPGSFNLAVNFPFSLPIPTRPARRDQTSQPVDLTPAPTSAPTPDPTDSDPTSVQNRQPHYVSEQLHQELAAPVTKAPKSEHHYMQYPYMLHKPALVSPQTGPSPVQEHQPSRVPVPNAALYQPVGMIQNFPKPNPLQVNPAFASLAPYIPPGYYLCPYYNQHPPVLPQMFQPLVSTPPLQYQKPDITHLRPAYPSVPPMKGYSEQQLTSAVASTPNDSGSQLFQPAQHFQPSQYHPYLYQSSHGRQSSTTPLSPTSQLIPINLQSQTMPYSPYPALQDARPIQPLYYHSQPSGSVQQLWSTGHLPVKSLSQESRPLMLASSQTPEYLQHQTGGNQFLDLYHRSVVHTPGTGISSHSQYQLSQFPKFPYPASRPEVLSADVSTENTRSSPKGFFQPRSKAPVPSPQVPAFTGNRATISLPTPERLPPQERTEAQLPYSQGPLVMYMQNPQSEREKPSEPSNQKPHNDTLPHYQFFRHASLPKDVYVPPHFRNGNETLPLQSSKYMYEFRSNDSNSENTPPRSFQKRALEIEAGFRSGASGFGGLGISGKIYGSQSGSNAQSTLMWLALPMVHCSEELMTLTAAGREYTHIFVERVDAAPLPLFQVPAYCGYSIRVTWKDLVLMAPYDGCYITQENGSYVLSLLWWGSPIKISCPVTPVISQPTPSVLCSQFGMVIAIEGALEAAEKHRVKVNEKILPLLSETCAYRIHSPSKVVLLHAVFSSGCVTVTDEENVLVVILDGKQFTLSCPFPHHLSRFLPYLHSHPFNQPLQPNQEQVPFIPHVAAFPAVPETTQQPAAAKPAVIPHLPYEQPGVPQFHPDKQPHTFHHGADPLHQMPSIYQHQKPPAHIYPMYPLHHLAPPVNTPKPSVQQHLSLSVDQIPETHEETVPQYPMIPPLQYSPYPISCPPYAERFCSQDHITYHYPPYHQPAMTTASQPTIQPMPWTLLPIFPPTPPTQLPKMSPFLNCTRDEIMVTLPSARADSIKVKDTKTNTWISIASVPAACNYTLHSRGGTVVLSSPLPSCHTKKMSPTVISLSVRFWDLTQLRYRTLQLQCHYIGDISTQPIVPPATVKPVYQIIPHLTTKPTAAQPPPKFQVLCTSQHMSVKLPTGSTSGLFVQAPSNGIKTEAVPILEAPSHCGYSVKRGKDGTINILLPYSSCHMNQKDGLYRIILKYQTPKGRTVESLLSCQASFSQECNVAPDQQLICGSGTLSSSECHDRGCCYSTDAQSCYYPMDECTMDRHFVFSVHSSAADPPLSLASLVTAGNNSCTPQKVTPNLALFKIPLDECGVHRYEVGKTVIYMVEILNRVQPLSLNYGTITRESPVRLLVECRYLPGSVVSVGYLVKSPSLGPSIKAQGVFGVQLRMAKDELYNDFYPQYHQPLRMLLGKPLYLEVRLLNPPDPTAMLLVHYCVAYPRSAKSAWILIYDGCPNFLDQTPTHKPPATPAEALTNHVRRFTITTFQFLPEDANLQTDEEIYFMCSTEVCLPSDGPCVEGCFADPSNVKF</sequence>
<evidence type="ECO:0000256" key="4">
    <source>
        <dbReference type="ARBA" id="ARBA00022685"/>
    </source>
</evidence>
<keyword evidence="3" id="KW-0272">Extracellular matrix</keyword>
<evidence type="ECO:0000256" key="7">
    <source>
        <dbReference type="ARBA" id="ARBA00023136"/>
    </source>
</evidence>
<dbReference type="PROSITE" id="PS51034">
    <property type="entry name" value="ZP_2"/>
    <property type="match status" value="1"/>
</dbReference>
<evidence type="ECO:0000256" key="3">
    <source>
        <dbReference type="ARBA" id="ARBA00022530"/>
    </source>
</evidence>
<feature type="domain" description="P-type" evidence="14">
    <location>
        <begin position="1441"/>
        <end position="1481"/>
    </location>
</feature>
<accession>A0ABR3NYH8</accession>
<dbReference type="InterPro" id="IPR055355">
    <property type="entry name" value="ZP-C"/>
</dbReference>
<dbReference type="Proteomes" id="UP001558613">
    <property type="component" value="Unassembled WGS sequence"/>
</dbReference>
<evidence type="ECO:0000256" key="1">
    <source>
        <dbReference type="ARBA" id="ARBA00004251"/>
    </source>
</evidence>